<feature type="domain" description="DUF8129" evidence="2">
    <location>
        <begin position="19"/>
        <end position="62"/>
    </location>
</feature>
<evidence type="ECO:0000313" key="4">
    <source>
        <dbReference type="Proteomes" id="UP000199055"/>
    </source>
</evidence>
<dbReference type="InterPro" id="IPR058442">
    <property type="entry name" value="DUF8129"/>
</dbReference>
<gene>
    <name evidence="3" type="ORF">SAMN05216481_102121</name>
</gene>
<keyword evidence="4" id="KW-1185">Reference proteome</keyword>
<dbReference type="Proteomes" id="UP000199055">
    <property type="component" value="Unassembled WGS sequence"/>
</dbReference>
<dbReference type="EMBL" id="FOET01000002">
    <property type="protein sequence ID" value="SEP82610.1"/>
    <property type="molecule type" value="Genomic_DNA"/>
</dbReference>
<organism evidence="3 4">
    <name type="scientific">Streptomyces radiopugnans</name>
    <dbReference type="NCBI Taxonomy" id="403935"/>
    <lineage>
        <taxon>Bacteria</taxon>
        <taxon>Bacillati</taxon>
        <taxon>Actinomycetota</taxon>
        <taxon>Actinomycetes</taxon>
        <taxon>Kitasatosporales</taxon>
        <taxon>Streptomycetaceae</taxon>
        <taxon>Streptomyces</taxon>
    </lineage>
</organism>
<feature type="region of interest" description="Disordered" evidence="1">
    <location>
        <begin position="60"/>
        <end position="116"/>
    </location>
</feature>
<evidence type="ECO:0000256" key="1">
    <source>
        <dbReference type="SAM" id="MobiDB-lite"/>
    </source>
</evidence>
<evidence type="ECO:0000259" key="2">
    <source>
        <dbReference type="Pfam" id="PF26450"/>
    </source>
</evidence>
<dbReference type="AlphaFoldDB" id="A0A1H9B0Q8"/>
<sequence>MSTTDHDELPFPDYDHLSAGELEHRIRALSHDDLERLLRYEREHAGRTHVIALLTARVHQLEEGSPRSPGGAEPPSGPQGEPGGSPVSPATSPEPYNPPPHGTPDQRAKPVGNRFR</sequence>
<reference evidence="4" key="1">
    <citation type="submission" date="2016-10" db="EMBL/GenBank/DDBJ databases">
        <authorList>
            <person name="Varghese N."/>
            <person name="Submissions S."/>
        </authorList>
    </citation>
    <scope>NUCLEOTIDE SEQUENCE [LARGE SCALE GENOMIC DNA]</scope>
    <source>
        <strain evidence="4">CGMCC 4.3519</strain>
    </source>
</reference>
<dbReference type="RefSeq" id="WP_093656034.1">
    <property type="nucleotide sequence ID" value="NZ_FOET01000002.1"/>
</dbReference>
<dbReference type="Pfam" id="PF26450">
    <property type="entry name" value="DUF8129"/>
    <property type="match status" value="1"/>
</dbReference>
<proteinExistence type="predicted"/>
<evidence type="ECO:0000313" key="3">
    <source>
        <dbReference type="EMBL" id="SEP82610.1"/>
    </source>
</evidence>
<name>A0A1H9B0Q8_9ACTN</name>
<protein>
    <recommendedName>
        <fullName evidence="2">DUF8129 domain-containing protein</fullName>
    </recommendedName>
</protein>
<accession>A0A1H9B0Q8</accession>
<dbReference type="STRING" id="403935.SAMN05216481_102121"/>